<dbReference type="PANTHER" id="PTHR47165:SF4">
    <property type="entry name" value="OS03G0429900 PROTEIN"/>
    <property type="match status" value="1"/>
</dbReference>
<dbReference type="Gene3D" id="2.40.50.140">
    <property type="entry name" value="Nucleic acid-binding proteins"/>
    <property type="match status" value="3"/>
</dbReference>
<dbReference type="PANTHER" id="PTHR47165">
    <property type="entry name" value="OS03G0429900 PROTEIN"/>
    <property type="match status" value="1"/>
</dbReference>
<dbReference type="EMBL" id="QGKX02002183">
    <property type="protein sequence ID" value="KAF3486076.1"/>
    <property type="molecule type" value="Genomic_DNA"/>
</dbReference>
<gene>
    <name evidence="3" type="ORF">F2Q69_00057694</name>
</gene>
<dbReference type="CDD" id="cd04480">
    <property type="entry name" value="RPA1_DBD_A_like"/>
    <property type="match status" value="1"/>
</dbReference>
<evidence type="ECO:0000313" key="3">
    <source>
        <dbReference type="EMBL" id="KAF3486076.1"/>
    </source>
</evidence>
<feature type="domain" description="Replication protein A 70 kDa DNA-binding subunit B/D first OB fold" evidence="2">
    <location>
        <begin position="107"/>
        <end position="166"/>
    </location>
</feature>
<protein>
    <recommendedName>
        <fullName evidence="2">Replication protein A 70 kDa DNA-binding subunit B/D first OB fold domain-containing protein</fullName>
    </recommendedName>
</protein>
<reference evidence="3" key="1">
    <citation type="submission" date="2019-12" db="EMBL/GenBank/DDBJ databases">
        <title>Genome sequencing and annotation of Brassica cretica.</title>
        <authorList>
            <person name="Studholme D.J."/>
            <person name="Sarris P."/>
        </authorList>
    </citation>
    <scope>NUCLEOTIDE SEQUENCE</scope>
    <source>
        <strain evidence="3">PFS-109/04</strain>
        <tissue evidence="3">Leaf</tissue>
    </source>
</reference>
<feature type="domain" description="Replication protein A 70 kDa DNA-binding subunit B/D first OB fold" evidence="2">
    <location>
        <begin position="329"/>
        <end position="399"/>
    </location>
</feature>
<comment type="caution">
    <text evidence="3">The sequence shown here is derived from an EMBL/GenBank/DDBJ whole genome shotgun (WGS) entry which is preliminary data.</text>
</comment>
<evidence type="ECO:0000313" key="4">
    <source>
        <dbReference type="Proteomes" id="UP000712600"/>
    </source>
</evidence>
<sequence length="598" mass="67611">MANNSGIDEEMNQSEEPRTPLKRPVLKNDTGFAMVWTPEEQATLDNALLNEPKDASKYSCVSRYARISLEFPNKTTKDIAMRCRWIKELGRVKAEGSNSAPQDAVTDEGVKIHCTCKRLFLARVKRLQVGEWRFHENFSFTPATGKYRPTSHKFKLSITGNSNVNSSLKNDDDFLTLTPFQVIINGSVDSKFLIDVIGQATDIGDIEVVPVLGKNKKKLELTLTDTCDQHIACCLWGRFAEQVFSAYKVGKSANFLCLLRFAKINVYKGQVETTNAFEASTMVINPHGYDVHDYQRLMPTNELALSNDNREVVKPKGNKRQIDKWSLYPERSVLDIIMATEGVKIHCTFKRLFLARVKRLQVGEWRFLENFSVTPATGKYRPTSHKFKLSITGNSNVNNSSLKNDDDFLTLTPFQAIINGIVDSNVLIDVIGQVTDIGDIEVVPVLGKDKKKLELTFTDTWMPTNELGLSNDNREVVKPKGNKRQIDKWSLYPERSVFDIIMATEDKSRQQMHLKLPLWMPTNELALSNDNREVVKPKGNKRQIDKWSLYPERSVLDIIMATESVINVAPQMTGETKLMLLDTIAEPIVEVSADVLLG</sequence>
<dbReference type="InterPro" id="IPR012340">
    <property type="entry name" value="NA-bd_OB-fold"/>
</dbReference>
<evidence type="ECO:0000256" key="1">
    <source>
        <dbReference type="SAM" id="MobiDB-lite"/>
    </source>
</evidence>
<accession>A0A8S9MS38</accession>
<dbReference type="SUPFAM" id="SSF50249">
    <property type="entry name" value="Nucleic acid-binding proteins"/>
    <property type="match status" value="2"/>
</dbReference>
<dbReference type="Proteomes" id="UP000712600">
    <property type="component" value="Unassembled WGS sequence"/>
</dbReference>
<proteinExistence type="predicted"/>
<evidence type="ECO:0000259" key="2">
    <source>
        <dbReference type="Pfam" id="PF02721"/>
    </source>
</evidence>
<dbReference type="Pfam" id="PF02721">
    <property type="entry name" value="DUF223"/>
    <property type="match status" value="2"/>
</dbReference>
<dbReference type="InterPro" id="IPR003871">
    <property type="entry name" value="RFA1B/D_OB_1st"/>
</dbReference>
<feature type="region of interest" description="Disordered" evidence="1">
    <location>
        <begin position="1"/>
        <end position="24"/>
    </location>
</feature>
<dbReference type="CDD" id="cd04481">
    <property type="entry name" value="RPA1_DBD_B_like"/>
    <property type="match status" value="1"/>
</dbReference>
<name>A0A8S9MS38_BRACR</name>
<dbReference type="AlphaFoldDB" id="A0A8S9MS38"/>
<organism evidence="3 4">
    <name type="scientific">Brassica cretica</name>
    <name type="common">Mustard</name>
    <dbReference type="NCBI Taxonomy" id="69181"/>
    <lineage>
        <taxon>Eukaryota</taxon>
        <taxon>Viridiplantae</taxon>
        <taxon>Streptophyta</taxon>
        <taxon>Embryophyta</taxon>
        <taxon>Tracheophyta</taxon>
        <taxon>Spermatophyta</taxon>
        <taxon>Magnoliopsida</taxon>
        <taxon>eudicotyledons</taxon>
        <taxon>Gunneridae</taxon>
        <taxon>Pentapetalae</taxon>
        <taxon>rosids</taxon>
        <taxon>malvids</taxon>
        <taxon>Brassicales</taxon>
        <taxon>Brassicaceae</taxon>
        <taxon>Brassiceae</taxon>
        <taxon>Brassica</taxon>
    </lineage>
</organism>